<evidence type="ECO:0000313" key="2">
    <source>
        <dbReference type="EMBL" id="KAK2181663.1"/>
    </source>
</evidence>
<keyword evidence="1" id="KW-0472">Membrane</keyword>
<reference evidence="2" key="1">
    <citation type="journal article" date="2023" name="Mol. Biol. Evol.">
        <title>Third-Generation Sequencing Reveals the Adaptive Role of the Epigenome in Three Deep-Sea Polychaetes.</title>
        <authorList>
            <person name="Perez M."/>
            <person name="Aroh O."/>
            <person name="Sun Y."/>
            <person name="Lan Y."/>
            <person name="Juniper S.K."/>
            <person name="Young C.R."/>
            <person name="Angers B."/>
            <person name="Qian P.Y."/>
        </authorList>
    </citation>
    <scope>NUCLEOTIDE SEQUENCE</scope>
    <source>
        <strain evidence="2">R07B-5</strain>
    </source>
</reference>
<comment type="caution">
    <text evidence="2">The sequence shown here is derived from an EMBL/GenBank/DDBJ whole genome shotgun (WGS) entry which is preliminary data.</text>
</comment>
<dbReference type="EMBL" id="JAODUO010000387">
    <property type="protein sequence ID" value="KAK2181663.1"/>
    <property type="molecule type" value="Genomic_DNA"/>
</dbReference>
<sequence>MCTYVLHSTQTQLSTNTPDKAATLNLQLLSFQTVIYQHVNTAKLRNVTGRQDTAIQYAQASHSLYRLQFVLIWFCSMVNFAMILVIIMFFQLINLQNLQHRQGNLLSEVR</sequence>
<proteinExistence type="predicted"/>
<protein>
    <recommendedName>
        <fullName evidence="4">Transmembrane protein</fullName>
    </recommendedName>
</protein>
<dbReference type="Proteomes" id="UP001209878">
    <property type="component" value="Unassembled WGS sequence"/>
</dbReference>
<feature type="transmembrane region" description="Helical" evidence="1">
    <location>
        <begin position="70"/>
        <end position="93"/>
    </location>
</feature>
<evidence type="ECO:0000256" key="1">
    <source>
        <dbReference type="SAM" id="Phobius"/>
    </source>
</evidence>
<keyword evidence="1" id="KW-0812">Transmembrane</keyword>
<accession>A0AAD9L3A7</accession>
<organism evidence="2 3">
    <name type="scientific">Ridgeia piscesae</name>
    <name type="common">Tubeworm</name>
    <dbReference type="NCBI Taxonomy" id="27915"/>
    <lineage>
        <taxon>Eukaryota</taxon>
        <taxon>Metazoa</taxon>
        <taxon>Spiralia</taxon>
        <taxon>Lophotrochozoa</taxon>
        <taxon>Annelida</taxon>
        <taxon>Polychaeta</taxon>
        <taxon>Sedentaria</taxon>
        <taxon>Canalipalpata</taxon>
        <taxon>Sabellida</taxon>
        <taxon>Siboglinidae</taxon>
        <taxon>Ridgeia</taxon>
    </lineage>
</organism>
<keyword evidence="3" id="KW-1185">Reference proteome</keyword>
<evidence type="ECO:0000313" key="3">
    <source>
        <dbReference type="Proteomes" id="UP001209878"/>
    </source>
</evidence>
<name>A0AAD9L3A7_RIDPI</name>
<evidence type="ECO:0008006" key="4">
    <source>
        <dbReference type="Google" id="ProtNLM"/>
    </source>
</evidence>
<dbReference type="AlphaFoldDB" id="A0AAD9L3A7"/>
<keyword evidence="1" id="KW-1133">Transmembrane helix</keyword>
<gene>
    <name evidence="2" type="ORF">NP493_386g05039</name>
</gene>